<dbReference type="FunFam" id="2.60.40.10:FF:000142">
    <property type="entry name" value="V-set domain-containing T-cell activation inhibitor 1"/>
    <property type="match status" value="1"/>
</dbReference>
<dbReference type="InterPro" id="IPR013783">
    <property type="entry name" value="Ig-like_fold"/>
</dbReference>
<keyword evidence="5" id="KW-0325">Glycoprotein</keyword>
<organism evidence="8 9">
    <name type="scientific">Electrophorus electricus</name>
    <name type="common">Electric eel</name>
    <name type="synonym">Gymnotus electricus</name>
    <dbReference type="NCBI Taxonomy" id="8005"/>
    <lineage>
        <taxon>Eukaryota</taxon>
        <taxon>Metazoa</taxon>
        <taxon>Chordata</taxon>
        <taxon>Craniata</taxon>
        <taxon>Vertebrata</taxon>
        <taxon>Euteleostomi</taxon>
        <taxon>Actinopterygii</taxon>
        <taxon>Neopterygii</taxon>
        <taxon>Teleostei</taxon>
        <taxon>Ostariophysi</taxon>
        <taxon>Gymnotiformes</taxon>
        <taxon>Gymnotoidei</taxon>
        <taxon>Gymnotidae</taxon>
        <taxon>Electrophorus</taxon>
    </lineage>
</organism>
<dbReference type="GO" id="GO:0005102">
    <property type="term" value="F:signaling receptor binding"/>
    <property type="evidence" value="ECO:0007669"/>
    <property type="project" value="TreeGrafter"/>
</dbReference>
<dbReference type="SUPFAM" id="SSF48726">
    <property type="entry name" value="Immunoglobulin"/>
    <property type="match status" value="2"/>
</dbReference>
<proteinExistence type="predicted"/>
<dbReference type="InterPro" id="IPR036179">
    <property type="entry name" value="Ig-like_dom_sf"/>
</dbReference>
<dbReference type="Ensembl" id="ENSEEET00000019532.2">
    <property type="protein sequence ID" value="ENSEEEP00000019320.2"/>
    <property type="gene ID" value="ENSEEEG00000009461.2"/>
</dbReference>
<dbReference type="SMART" id="SM00406">
    <property type="entry name" value="IGv"/>
    <property type="match status" value="1"/>
</dbReference>
<protein>
    <recommendedName>
        <fullName evidence="7">Ig-like domain-containing protein</fullName>
    </recommendedName>
</protein>
<evidence type="ECO:0000313" key="8">
    <source>
        <dbReference type="Ensembl" id="ENSEEEP00000019320.2"/>
    </source>
</evidence>
<dbReference type="GO" id="GO:0050863">
    <property type="term" value="P:regulation of T cell activation"/>
    <property type="evidence" value="ECO:0007669"/>
    <property type="project" value="UniProtKB-ARBA"/>
</dbReference>
<evidence type="ECO:0000259" key="7">
    <source>
        <dbReference type="PROSITE" id="PS50835"/>
    </source>
</evidence>
<name>A0A4W4F575_ELEEL</name>
<dbReference type="OMA" id="CYIVTSK"/>
<dbReference type="GO" id="GO:0050852">
    <property type="term" value="P:T cell receptor signaling pathway"/>
    <property type="evidence" value="ECO:0007669"/>
    <property type="project" value="TreeGrafter"/>
</dbReference>
<dbReference type="InterPro" id="IPR053896">
    <property type="entry name" value="BTN3A2-like_Ig-C"/>
</dbReference>
<dbReference type="STRING" id="8005.ENSEEEP00000019320"/>
<evidence type="ECO:0000313" key="9">
    <source>
        <dbReference type="Proteomes" id="UP000314983"/>
    </source>
</evidence>
<evidence type="ECO:0000256" key="3">
    <source>
        <dbReference type="ARBA" id="ARBA00023136"/>
    </source>
</evidence>
<dbReference type="GO" id="GO:1903037">
    <property type="term" value="P:regulation of leukocyte cell-cell adhesion"/>
    <property type="evidence" value="ECO:0007669"/>
    <property type="project" value="UniProtKB-ARBA"/>
</dbReference>
<comment type="subcellular location">
    <subcellularLocation>
        <location evidence="1">Membrane</location>
    </subcellularLocation>
</comment>
<dbReference type="AlphaFoldDB" id="A0A4W4F575"/>
<dbReference type="Gene3D" id="2.60.40.10">
    <property type="entry name" value="Immunoglobulins"/>
    <property type="match status" value="2"/>
</dbReference>
<dbReference type="PANTHER" id="PTHR24100:SF0">
    <property type="entry name" value="V-SET DOMAIN-CONTAINING T-CELL ACTIVATION INHIBITOR 1"/>
    <property type="match status" value="1"/>
</dbReference>
<keyword evidence="4" id="KW-1015">Disulfide bond</keyword>
<reference evidence="8" key="5">
    <citation type="submission" date="2025-09" db="UniProtKB">
        <authorList>
            <consortium name="Ensembl"/>
        </authorList>
    </citation>
    <scope>IDENTIFICATION</scope>
</reference>
<dbReference type="Pfam" id="PF07686">
    <property type="entry name" value="V-set"/>
    <property type="match status" value="1"/>
</dbReference>
<dbReference type="Pfam" id="PF22705">
    <property type="entry name" value="C2-set_3"/>
    <property type="match status" value="1"/>
</dbReference>
<evidence type="ECO:0000256" key="6">
    <source>
        <dbReference type="ARBA" id="ARBA00023319"/>
    </source>
</evidence>
<gene>
    <name evidence="8" type="primary">VTCN1</name>
</gene>
<dbReference type="InterPro" id="IPR003599">
    <property type="entry name" value="Ig_sub"/>
</dbReference>
<dbReference type="PROSITE" id="PS50835">
    <property type="entry name" value="IG_LIKE"/>
    <property type="match status" value="1"/>
</dbReference>
<keyword evidence="9" id="KW-1185">Reference proteome</keyword>
<dbReference type="InterPro" id="IPR013106">
    <property type="entry name" value="Ig_V-set"/>
</dbReference>
<dbReference type="SMART" id="SM00409">
    <property type="entry name" value="IG"/>
    <property type="match status" value="1"/>
</dbReference>
<reference evidence="8" key="3">
    <citation type="submission" date="2020-05" db="EMBL/GenBank/DDBJ databases">
        <title>Electrophorus electricus (electric eel) genome, fEleEle1, primary haplotype.</title>
        <authorList>
            <person name="Myers G."/>
            <person name="Meyer A."/>
            <person name="Fedrigo O."/>
            <person name="Formenti G."/>
            <person name="Rhie A."/>
            <person name="Tracey A."/>
            <person name="Sims Y."/>
            <person name="Jarvis E.D."/>
        </authorList>
    </citation>
    <scope>NUCLEOTIDE SEQUENCE [LARGE SCALE GENOMIC DNA]</scope>
</reference>
<reference evidence="9" key="2">
    <citation type="journal article" date="2017" name="Sci. Adv.">
        <title>A tail of two voltages: Proteomic comparison of the three electric organs of the electric eel.</title>
        <authorList>
            <person name="Traeger L.L."/>
            <person name="Sabat G."/>
            <person name="Barrett-Wilt G.A."/>
            <person name="Wells G.B."/>
            <person name="Sussman M.R."/>
        </authorList>
    </citation>
    <scope>NUCLEOTIDE SEQUENCE [LARGE SCALE GENOMIC DNA]</scope>
</reference>
<evidence type="ECO:0000256" key="4">
    <source>
        <dbReference type="ARBA" id="ARBA00023157"/>
    </source>
</evidence>
<dbReference type="GeneTree" id="ENSGT00940000157300"/>
<keyword evidence="3" id="KW-0472">Membrane</keyword>
<dbReference type="GO" id="GO:0001817">
    <property type="term" value="P:regulation of cytokine production"/>
    <property type="evidence" value="ECO:0007669"/>
    <property type="project" value="TreeGrafter"/>
</dbReference>
<feature type="domain" description="Ig-like" evidence="7">
    <location>
        <begin position="51"/>
        <end position="151"/>
    </location>
</feature>
<reference evidence="9" key="1">
    <citation type="journal article" date="2014" name="Science">
        <title>Nonhuman genetics. Genomic basis for the convergent evolution of electric organs.</title>
        <authorList>
            <person name="Gallant J.R."/>
            <person name="Traeger L.L."/>
            <person name="Volkening J.D."/>
            <person name="Moffett H."/>
            <person name="Chen P.H."/>
            <person name="Novina C.D."/>
            <person name="Phillips G.N.Jr."/>
            <person name="Anand R."/>
            <person name="Wells G.B."/>
            <person name="Pinch M."/>
            <person name="Guth R."/>
            <person name="Unguez G.A."/>
            <person name="Albert J.S."/>
            <person name="Zakon H.H."/>
            <person name="Samanta M.P."/>
            <person name="Sussman M.R."/>
        </authorList>
    </citation>
    <scope>NUCLEOTIDE SEQUENCE [LARGE SCALE GENOMIC DNA]</scope>
</reference>
<dbReference type="InterPro" id="IPR050504">
    <property type="entry name" value="IgSF_BTN/MOG"/>
</dbReference>
<sequence length="274" mass="29534">SDCFCFHMCWCSMIVLIFVIAALLILLLAIAFSVSQGIVETKNGFPVGNLGQDVVLDCTFQSNTGKGPAGNVLITWTKERLSGVVYQYQNNAPQLKDQNSQFQNRAQLFPDVIATGNASLLLRRVTMEDDGVYRCVVSAPGVSGTVRIHLSVGAFSAPAITTANKSLRAEAPRWLPRPSVTWLDPDGERLAGVTQFNNSSDGTVQVVSSLQHPVAPNETYTCIIQNHLVQAVSEATVTGEGVSAHTSFLFSSSPRTLPVPPHCAATILLCMLVW</sequence>
<keyword evidence="6" id="KW-0393">Immunoglobulin domain</keyword>
<dbReference type="InterPro" id="IPR007110">
    <property type="entry name" value="Ig-like_dom"/>
</dbReference>
<accession>A0A4W4F575</accession>
<evidence type="ECO:0000256" key="1">
    <source>
        <dbReference type="ARBA" id="ARBA00004370"/>
    </source>
</evidence>
<evidence type="ECO:0000256" key="2">
    <source>
        <dbReference type="ARBA" id="ARBA00022729"/>
    </source>
</evidence>
<dbReference type="GO" id="GO:0009897">
    <property type="term" value="C:external side of plasma membrane"/>
    <property type="evidence" value="ECO:0007669"/>
    <property type="project" value="TreeGrafter"/>
</dbReference>
<evidence type="ECO:0000256" key="5">
    <source>
        <dbReference type="ARBA" id="ARBA00023180"/>
    </source>
</evidence>
<dbReference type="PANTHER" id="PTHR24100">
    <property type="entry name" value="BUTYROPHILIN"/>
    <property type="match status" value="1"/>
</dbReference>
<reference evidence="8" key="4">
    <citation type="submission" date="2025-08" db="UniProtKB">
        <authorList>
            <consortium name="Ensembl"/>
        </authorList>
    </citation>
    <scope>IDENTIFICATION</scope>
</reference>
<keyword evidence="2" id="KW-0732">Signal</keyword>
<dbReference type="Proteomes" id="UP000314983">
    <property type="component" value="Chromosome 25"/>
</dbReference>